<comment type="caution">
    <text evidence="7">The sequence shown here is derived from an EMBL/GenBank/DDBJ whole genome shotgun (WGS) entry which is preliminary data.</text>
</comment>
<dbReference type="InterPro" id="IPR034457">
    <property type="entry name" value="Organic_radical-activating"/>
</dbReference>
<evidence type="ECO:0008006" key="8">
    <source>
        <dbReference type="Google" id="ProtNLM"/>
    </source>
</evidence>
<comment type="cofactor">
    <cofactor evidence="1">
        <name>[4Fe-4S] cluster</name>
        <dbReference type="ChEBI" id="CHEBI:49883"/>
    </cofactor>
</comment>
<dbReference type="InterPro" id="IPR013785">
    <property type="entry name" value="Aldolase_TIM"/>
</dbReference>
<sequence length="156" mass="17722">AKVTHWREILEVAKRAKDKWNMHVEVVTNIIPTMNDDDQQLEGIANWIKDNLGELTPWHVTKFYPHYNIIHLPPTPISTLEHAYDIGKKAGLKFVYAGNVPGHKSENTFCYSCGKLIVERFGYQTKVIGLDDSKCKFCGAELNFRTSRAKGGGHHD</sequence>
<keyword evidence="2" id="KW-0004">4Fe-4S</keyword>
<accession>X0RZK1</accession>
<evidence type="ECO:0000256" key="1">
    <source>
        <dbReference type="ARBA" id="ARBA00001966"/>
    </source>
</evidence>
<dbReference type="Gene3D" id="3.20.20.70">
    <property type="entry name" value="Aldolase class I"/>
    <property type="match status" value="1"/>
</dbReference>
<protein>
    <recommendedName>
        <fullName evidence="8">Radical SAM core domain-containing protein</fullName>
    </recommendedName>
</protein>
<dbReference type="GO" id="GO:0051539">
    <property type="term" value="F:4 iron, 4 sulfur cluster binding"/>
    <property type="evidence" value="ECO:0007669"/>
    <property type="project" value="UniProtKB-KW"/>
</dbReference>
<dbReference type="PANTHER" id="PTHR30352:SF5">
    <property type="entry name" value="PYRUVATE FORMATE-LYASE 1-ACTIVATING ENZYME"/>
    <property type="match status" value="1"/>
</dbReference>
<dbReference type="AlphaFoldDB" id="X0RZK1"/>
<dbReference type="PANTHER" id="PTHR30352">
    <property type="entry name" value="PYRUVATE FORMATE-LYASE-ACTIVATING ENZYME"/>
    <property type="match status" value="1"/>
</dbReference>
<evidence type="ECO:0000256" key="6">
    <source>
        <dbReference type="ARBA" id="ARBA00023014"/>
    </source>
</evidence>
<evidence type="ECO:0000313" key="7">
    <source>
        <dbReference type="EMBL" id="GAF68426.1"/>
    </source>
</evidence>
<keyword evidence="4" id="KW-0479">Metal-binding</keyword>
<organism evidence="7">
    <name type="scientific">marine sediment metagenome</name>
    <dbReference type="NCBI Taxonomy" id="412755"/>
    <lineage>
        <taxon>unclassified sequences</taxon>
        <taxon>metagenomes</taxon>
        <taxon>ecological metagenomes</taxon>
    </lineage>
</organism>
<dbReference type="GO" id="GO:0046872">
    <property type="term" value="F:metal ion binding"/>
    <property type="evidence" value="ECO:0007669"/>
    <property type="project" value="UniProtKB-KW"/>
</dbReference>
<evidence type="ECO:0000256" key="2">
    <source>
        <dbReference type="ARBA" id="ARBA00022485"/>
    </source>
</evidence>
<keyword evidence="5" id="KW-0408">Iron</keyword>
<reference evidence="7" key="1">
    <citation type="journal article" date="2014" name="Front. Microbiol.">
        <title>High frequency of phylogenetically diverse reductive dehalogenase-homologous genes in deep subseafloor sedimentary metagenomes.</title>
        <authorList>
            <person name="Kawai M."/>
            <person name="Futagami T."/>
            <person name="Toyoda A."/>
            <person name="Takaki Y."/>
            <person name="Nishi S."/>
            <person name="Hori S."/>
            <person name="Arai W."/>
            <person name="Tsubouchi T."/>
            <person name="Morono Y."/>
            <person name="Uchiyama I."/>
            <person name="Ito T."/>
            <person name="Fujiyama A."/>
            <person name="Inagaki F."/>
            <person name="Takami H."/>
        </authorList>
    </citation>
    <scope>NUCLEOTIDE SEQUENCE</scope>
    <source>
        <strain evidence="7">Expedition CK06-06</strain>
    </source>
</reference>
<evidence type="ECO:0000256" key="3">
    <source>
        <dbReference type="ARBA" id="ARBA00022691"/>
    </source>
</evidence>
<dbReference type="EMBL" id="BARS01003783">
    <property type="protein sequence ID" value="GAF68426.1"/>
    <property type="molecule type" value="Genomic_DNA"/>
</dbReference>
<gene>
    <name evidence="7" type="ORF">S01H1_07334</name>
</gene>
<evidence type="ECO:0000256" key="4">
    <source>
        <dbReference type="ARBA" id="ARBA00022723"/>
    </source>
</evidence>
<feature type="non-terminal residue" evidence="7">
    <location>
        <position position="1"/>
    </location>
</feature>
<evidence type="ECO:0000256" key="5">
    <source>
        <dbReference type="ARBA" id="ARBA00023004"/>
    </source>
</evidence>
<dbReference type="SUPFAM" id="SSF102114">
    <property type="entry name" value="Radical SAM enzymes"/>
    <property type="match status" value="1"/>
</dbReference>
<keyword evidence="6" id="KW-0411">Iron-sulfur</keyword>
<proteinExistence type="predicted"/>
<dbReference type="InterPro" id="IPR058240">
    <property type="entry name" value="rSAM_sf"/>
</dbReference>
<keyword evidence="3" id="KW-0949">S-adenosyl-L-methionine</keyword>
<name>X0RZK1_9ZZZZ</name>